<dbReference type="Proteomes" id="UP000253951">
    <property type="component" value="Chromosome"/>
</dbReference>
<organism evidence="3 4">
    <name type="scientific">Flavobacterium arcticum</name>
    <dbReference type="NCBI Taxonomy" id="1784713"/>
    <lineage>
        <taxon>Bacteria</taxon>
        <taxon>Pseudomonadati</taxon>
        <taxon>Bacteroidota</taxon>
        <taxon>Flavobacteriia</taxon>
        <taxon>Flavobacteriales</taxon>
        <taxon>Flavobacteriaceae</taxon>
        <taxon>Flavobacterium</taxon>
    </lineage>
</organism>
<evidence type="ECO:0000256" key="1">
    <source>
        <dbReference type="ARBA" id="ARBA00023125"/>
    </source>
</evidence>
<dbReference type="AlphaFoldDB" id="A0A345HD97"/>
<evidence type="ECO:0000313" key="4">
    <source>
        <dbReference type="Proteomes" id="UP000253951"/>
    </source>
</evidence>
<dbReference type="InterPro" id="IPR010998">
    <property type="entry name" value="Integrase_recombinase_N"/>
</dbReference>
<dbReference type="Pfam" id="PF13102">
    <property type="entry name" value="Phage_int_SAM_5"/>
    <property type="match status" value="1"/>
</dbReference>
<dbReference type="RefSeq" id="WP_114678315.1">
    <property type="nucleotide sequence ID" value="NZ_CP031188.1"/>
</dbReference>
<accession>A0A345HD97</accession>
<dbReference type="InterPro" id="IPR025269">
    <property type="entry name" value="SAM-like_dom"/>
</dbReference>
<dbReference type="GO" id="GO:0003677">
    <property type="term" value="F:DNA binding"/>
    <property type="evidence" value="ECO:0007669"/>
    <property type="project" value="UniProtKB-KW"/>
</dbReference>
<dbReference type="Gene3D" id="1.10.150.130">
    <property type="match status" value="1"/>
</dbReference>
<evidence type="ECO:0000259" key="2">
    <source>
        <dbReference type="Pfam" id="PF13102"/>
    </source>
</evidence>
<evidence type="ECO:0000313" key="3">
    <source>
        <dbReference type="EMBL" id="AXG74557.1"/>
    </source>
</evidence>
<protein>
    <recommendedName>
        <fullName evidence="2">Phage integrase SAM-like domain-containing protein</fullName>
    </recommendedName>
</protein>
<reference evidence="3 4" key="1">
    <citation type="submission" date="2018-07" db="EMBL/GenBank/DDBJ databases">
        <title>Complete genome sequence of Flavobacterium arcticum type strain SM1502T.</title>
        <authorList>
            <person name="Li Y."/>
            <person name="Li D.-D."/>
        </authorList>
    </citation>
    <scope>NUCLEOTIDE SEQUENCE [LARGE SCALE GENOMIC DNA]</scope>
    <source>
        <strain evidence="3 4">SM1502</strain>
    </source>
</reference>
<sequence length="84" mass="10412">MDFITFWETEMQRQKELLKPGTYRQQVTMLNKLKAYRKTWYFYEITEDALQDLTGYFKNKLKNKEQKSQIKLIFICYETPLCFY</sequence>
<proteinExistence type="predicted"/>
<keyword evidence="1" id="KW-0238">DNA-binding</keyword>
<keyword evidence="4" id="KW-1185">Reference proteome</keyword>
<dbReference type="EMBL" id="CP031188">
    <property type="protein sequence ID" value="AXG74557.1"/>
    <property type="molecule type" value="Genomic_DNA"/>
</dbReference>
<dbReference type="KEGG" id="fat:DVK85_10050"/>
<feature type="domain" description="Phage integrase SAM-like" evidence="2">
    <location>
        <begin position="2"/>
        <end position="65"/>
    </location>
</feature>
<name>A0A345HD97_9FLAO</name>
<gene>
    <name evidence="3" type="ORF">DVK85_10050</name>
</gene>